<protein>
    <submittedName>
        <fullName evidence="6">Carcinine transporter</fullName>
    </submittedName>
</protein>
<reference evidence="6 7" key="1">
    <citation type="journal article" date="2019" name="PLoS Biol.">
        <title>Sex chromosomes control vertical transmission of feminizing Wolbachia symbionts in an isopod.</title>
        <authorList>
            <person name="Becking T."/>
            <person name="Chebbi M.A."/>
            <person name="Giraud I."/>
            <person name="Moumen B."/>
            <person name="Laverre T."/>
            <person name="Caubet Y."/>
            <person name="Peccoud J."/>
            <person name="Gilbert C."/>
            <person name="Cordaux R."/>
        </authorList>
    </citation>
    <scope>NUCLEOTIDE SEQUENCE [LARGE SCALE GENOMIC DNA]</scope>
    <source>
        <strain evidence="6">ANa2</strain>
        <tissue evidence="6">Whole body excluding digestive tract and cuticle</tissue>
    </source>
</reference>
<gene>
    <name evidence="6" type="primary">CarT_2</name>
    <name evidence="6" type="ORF">Anas_00337</name>
</gene>
<evidence type="ECO:0000256" key="1">
    <source>
        <dbReference type="ARBA" id="ARBA00004141"/>
    </source>
</evidence>
<dbReference type="OrthoDB" id="3936150at2759"/>
<dbReference type="EMBL" id="SEYY01021822">
    <property type="protein sequence ID" value="KAB7496024.1"/>
    <property type="molecule type" value="Genomic_DNA"/>
</dbReference>
<accession>A0A5N5SPJ5</accession>
<name>A0A5N5SPJ5_9CRUS</name>
<evidence type="ECO:0000256" key="3">
    <source>
        <dbReference type="ARBA" id="ARBA00022989"/>
    </source>
</evidence>
<proteinExistence type="predicted"/>
<dbReference type="SUPFAM" id="SSF103473">
    <property type="entry name" value="MFS general substrate transporter"/>
    <property type="match status" value="2"/>
</dbReference>
<dbReference type="InterPro" id="IPR005828">
    <property type="entry name" value="MFS_sugar_transport-like"/>
</dbReference>
<feature type="transmembrane region" description="Helical" evidence="5">
    <location>
        <begin position="31"/>
        <end position="50"/>
    </location>
</feature>
<dbReference type="Proteomes" id="UP000326759">
    <property type="component" value="Unassembled WGS sequence"/>
</dbReference>
<comment type="subcellular location">
    <subcellularLocation>
        <location evidence="1">Membrane</location>
        <topology evidence="1">Multi-pass membrane protein</topology>
    </subcellularLocation>
</comment>
<evidence type="ECO:0000313" key="6">
    <source>
        <dbReference type="EMBL" id="KAB7496024.1"/>
    </source>
</evidence>
<evidence type="ECO:0000256" key="2">
    <source>
        <dbReference type="ARBA" id="ARBA00022692"/>
    </source>
</evidence>
<organism evidence="6 7">
    <name type="scientific">Armadillidium nasatum</name>
    <dbReference type="NCBI Taxonomy" id="96803"/>
    <lineage>
        <taxon>Eukaryota</taxon>
        <taxon>Metazoa</taxon>
        <taxon>Ecdysozoa</taxon>
        <taxon>Arthropoda</taxon>
        <taxon>Crustacea</taxon>
        <taxon>Multicrustacea</taxon>
        <taxon>Malacostraca</taxon>
        <taxon>Eumalacostraca</taxon>
        <taxon>Peracarida</taxon>
        <taxon>Isopoda</taxon>
        <taxon>Oniscidea</taxon>
        <taxon>Crinocheta</taxon>
        <taxon>Armadillidiidae</taxon>
        <taxon>Armadillidium</taxon>
    </lineage>
</organism>
<evidence type="ECO:0000256" key="4">
    <source>
        <dbReference type="ARBA" id="ARBA00023136"/>
    </source>
</evidence>
<keyword evidence="4 5" id="KW-0472">Membrane</keyword>
<feature type="transmembrane region" description="Helical" evidence="5">
    <location>
        <begin position="56"/>
        <end position="77"/>
    </location>
</feature>
<feature type="transmembrane region" description="Helical" evidence="5">
    <location>
        <begin position="192"/>
        <end position="212"/>
    </location>
</feature>
<sequence>MFLSSMVFPANLEICLIFVMEQVSGKLRARITSVSFIMWTMGMCFVPLLAWLTRDWILLGIVSSLPFIPFVFVLWAFPESPRWLLSKGRSKAAFKAFQRIAKSNRRECPPELRFEIETLTKEIKNIDPWVEVLLAVICKTLINISFLVVYIQLAELLPTSHRSAGTGMASIISSVIAISSPYIAYSGTYWSTLPYVILMAIGSVGIVASLFLPETLGETLPQTLLDAEKFLVDQPFFSYLGWRPGGKKKILPVKV</sequence>
<feature type="transmembrane region" description="Helical" evidence="5">
    <location>
        <begin position="129"/>
        <end position="153"/>
    </location>
</feature>
<feature type="transmembrane region" description="Helical" evidence="5">
    <location>
        <begin position="165"/>
        <end position="185"/>
    </location>
</feature>
<dbReference type="Pfam" id="PF00083">
    <property type="entry name" value="Sugar_tr"/>
    <property type="match status" value="1"/>
</dbReference>
<evidence type="ECO:0000313" key="7">
    <source>
        <dbReference type="Proteomes" id="UP000326759"/>
    </source>
</evidence>
<keyword evidence="2 5" id="KW-0812">Transmembrane</keyword>
<dbReference type="GO" id="GO:0016020">
    <property type="term" value="C:membrane"/>
    <property type="evidence" value="ECO:0007669"/>
    <property type="project" value="UniProtKB-SubCell"/>
</dbReference>
<keyword evidence="7" id="KW-1185">Reference proteome</keyword>
<dbReference type="InterPro" id="IPR036259">
    <property type="entry name" value="MFS_trans_sf"/>
</dbReference>
<dbReference type="Gene3D" id="1.20.1250.20">
    <property type="entry name" value="MFS general substrate transporter like domains"/>
    <property type="match status" value="2"/>
</dbReference>
<keyword evidence="3 5" id="KW-1133">Transmembrane helix</keyword>
<evidence type="ECO:0000256" key="5">
    <source>
        <dbReference type="SAM" id="Phobius"/>
    </source>
</evidence>
<dbReference type="GO" id="GO:0022857">
    <property type="term" value="F:transmembrane transporter activity"/>
    <property type="evidence" value="ECO:0007669"/>
    <property type="project" value="InterPro"/>
</dbReference>
<comment type="caution">
    <text evidence="6">The sequence shown here is derived from an EMBL/GenBank/DDBJ whole genome shotgun (WGS) entry which is preliminary data.</text>
</comment>
<dbReference type="PANTHER" id="PTHR24064">
    <property type="entry name" value="SOLUTE CARRIER FAMILY 22 MEMBER"/>
    <property type="match status" value="1"/>
</dbReference>
<dbReference type="AlphaFoldDB" id="A0A5N5SPJ5"/>